<proteinExistence type="predicted"/>
<name>A0A1D1VVC9_RAMVA</name>
<comment type="caution">
    <text evidence="1">The sequence shown here is derived from an EMBL/GenBank/DDBJ whole genome shotgun (WGS) entry which is preliminary data.</text>
</comment>
<sequence>MIVDWTAKSFSPIAHPDLGAKALGIVFGGGGGGNAGNESVLGSMPAVMVEARSVRRMY</sequence>
<reference evidence="1 2" key="1">
    <citation type="journal article" date="2016" name="Nat. Commun.">
        <title>Extremotolerant tardigrade genome and improved radiotolerance of human cultured cells by tardigrade-unique protein.</title>
        <authorList>
            <person name="Hashimoto T."/>
            <person name="Horikawa D.D."/>
            <person name="Saito Y."/>
            <person name="Kuwahara H."/>
            <person name="Kozuka-Hata H."/>
            <person name="Shin-I T."/>
            <person name="Minakuchi Y."/>
            <person name="Ohishi K."/>
            <person name="Motoyama A."/>
            <person name="Aizu T."/>
            <person name="Enomoto A."/>
            <person name="Kondo K."/>
            <person name="Tanaka S."/>
            <person name="Hara Y."/>
            <person name="Koshikawa S."/>
            <person name="Sagara H."/>
            <person name="Miura T."/>
            <person name="Yokobori S."/>
            <person name="Miyagawa K."/>
            <person name="Suzuki Y."/>
            <person name="Kubo T."/>
            <person name="Oyama M."/>
            <person name="Kohara Y."/>
            <person name="Fujiyama A."/>
            <person name="Arakawa K."/>
            <person name="Katayama T."/>
            <person name="Toyoda A."/>
            <person name="Kunieda T."/>
        </authorList>
    </citation>
    <scope>NUCLEOTIDE SEQUENCE [LARGE SCALE GENOMIC DNA]</scope>
    <source>
        <strain evidence="1 2">YOKOZUNA-1</strain>
    </source>
</reference>
<dbReference type="AlphaFoldDB" id="A0A1D1VVC9"/>
<dbReference type="EMBL" id="BDGG01000010">
    <property type="protein sequence ID" value="GAV03738.1"/>
    <property type="molecule type" value="Genomic_DNA"/>
</dbReference>
<evidence type="ECO:0000313" key="2">
    <source>
        <dbReference type="Proteomes" id="UP000186922"/>
    </source>
</evidence>
<evidence type="ECO:0000313" key="1">
    <source>
        <dbReference type="EMBL" id="GAV03738.1"/>
    </source>
</evidence>
<organism evidence="1 2">
    <name type="scientific">Ramazzottius varieornatus</name>
    <name type="common">Water bear</name>
    <name type="synonym">Tardigrade</name>
    <dbReference type="NCBI Taxonomy" id="947166"/>
    <lineage>
        <taxon>Eukaryota</taxon>
        <taxon>Metazoa</taxon>
        <taxon>Ecdysozoa</taxon>
        <taxon>Tardigrada</taxon>
        <taxon>Eutardigrada</taxon>
        <taxon>Parachela</taxon>
        <taxon>Hypsibioidea</taxon>
        <taxon>Ramazzottiidae</taxon>
        <taxon>Ramazzottius</taxon>
    </lineage>
</organism>
<protein>
    <submittedName>
        <fullName evidence="1">Uncharacterized protein</fullName>
    </submittedName>
</protein>
<keyword evidence="2" id="KW-1185">Reference proteome</keyword>
<accession>A0A1D1VVC9</accession>
<gene>
    <name evidence="1" type="primary">RvY_14123-1</name>
    <name evidence="1" type="synonym">RvY_14123.1</name>
    <name evidence="1" type="ORF">RvY_14123</name>
</gene>
<dbReference type="Proteomes" id="UP000186922">
    <property type="component" value="Unassembled WGS sequence"/>
</dbReference>